<dbReference type="CDD" id="cd16917">
    <property type="entry name" value="HATPase_UhpB-NarQ-NarX-like"/>
    <property type="match status" value="1"/>
</dbReference>
<dbReference type="SUPFAM" id="SSF55781">
    <property type="entry name" value="GAF domain-like"/>
    <property type="match status" value="2"/>
</dbReference>
<dbReference type="SUPFAM" id="SSF55874">
    <property type="entry name" value="ATPase domain of HSP90 chaperone/DNA topoisomerase II/histidine kinase"/>
    <property type="match status" value="1"/>
</dbReference>
<sequence length="595" mass="62946">MVLDPKRERDQGRWSEGVSLEVDDLMEELRARASAARRSHEQLEALLDAVTAMSANLELSVVLGRIVRSACALVNARYGALGVLSPDGEHLVEFVTHGVSPEERARIGDPPRGHGILGLLIRDPRPRRLADIAAHPDSYGFPPNHPPMRSFLGAPIRIRDEVFGNLYLAGSDHDAEFSEADERMLVALASAAGFAIDNARLYERSEQQRQWGQAISELTRSLLESPVETDSLSPMVERACGLAGARLCAVTLVGADGLSAIHALSNRDQPVAASATPAPSWAPLEGGHWSEVLSSGQELLLVPGPQPGAAQRVASDLSKAAGIVGAGPTAVLPMADGSGAIGHLLLQWEPGQEDLASQVMPALSGFAQQVGLGIIAARAQHDRALVAQLEDRDRIARDMHDHVIQRLFATGLSLQSAGRFAVHPVVQARLDEAVESLDVAIKDIRSTIFQLHTQAPSADLESQLRALVETYAASLGYTPALTLEGDLSHLDPDLAADLMAVVREGLSNVSRHAQAGAATVQLCLGPSLTVAITDNGTGLGATGRRSGLANLERRATARSGTFTVESVEPSGTRVTWVVPLGGPGPSALPGRGRDD</sequence>
<dbReference type="GO" id="GO:0046983">
    <property type="term" value="F:protein dimerization activity"/>
    <property type="evidence" value="ECO:0007669"/>
    <property type="project" value="InterPro"/>
</dbReference>
<accession>A0A852W9Y5</accession>
<evidence type="ECO:0000259" key="4">
    <source>
        <dbReference type="SMART" id="SM00065"/>
    </source>
</evidence>
<reference evidence="5 6" key="1">
    <citation type="submission" date="2020-07" db="EMBL/GenBank/DDBJ databases">
        <title>Sequencing the genomes of 1000 actinobacteria strains.</title>
        <authorList>
            <person name="Klenk H.-P."/>
        </authorList>
    </citation>
    <scope>NUCLEOTIDE SEQUENCE [LARGE SCALE GENOMIC DNA]</scope>
    <source>
        <strain evidence="5 6">DSM 23987</strain>
    </source>
</reference>
<dbReference type="AlphaFoldDB" id="A0A852W9Y5"/>
<proteinExistence type="predicted"/>
<gene>
    <name evidence="5" type="ORF">BJ986_000146</name>
</gene>
<evidence type="ECO:0000256" key="3">
    <source>
        <dbReference type="ARBA" id="ARBA00023012"/>
    </source>
</evidence>
<dbReference type="Pfam" id="PF13185">
    <property type="entry name" value="GAF_2"/>
    <property type="match status" value="1"/>
</dbReference>
<dbReference type="GO" id="GO:0016020">
    <property type="term" value="C:membrane"/>
    <property type="evidence" value="ECO:0007669"/>
    <property type="project" value="InterPro"/>
</dbReference>
<keyword evidence="1" id="KW-0808">Transferase</keyword>
<dbReference type="InterPro" id="IPR050482">
    <property type="entry name" value="Sensor_HK_TwoCompSys"/>
</dbReference>
<dbReference type="Gene3D" id="3.30.450.40">
    <property type="match status" value="2"/>
</dbReference>
<name>A0A852W9Y5_9MICO</name>
<dbReference type="GO" id="GO:0000155">
    <property type="term" value="F:phosphorelay sensor kinase activity"/>
    <property type="evidence" value="ECO:0007669"/>
    <property type="project" value="InterPro"/>
</dbReference>
<keyword evidence="6" id="KW-1185">Reference proteome</keyword>
<dbReference type="InterPro" id="IPR003018">
    <property type="entry name" value="GAF"/>
</dbReference>
<protein>
    <submittedName>
        <fullName evidence="5">Signal transduction histidine kinase</fullName>
    </submittedName>
</protein>
<evidence type="ECO:0000256" key="2">
    <source>
        <dbReference type="ARBA" id="ARBA00022777"/>
    </source>
</evidence>
<dbReference type="InterPro" id="IPR036890">
    <property type="entry name" value="HATPase_C_sf"/>
</dbReference>
<dbReference type="Gene3D" id="3.30.565.10">
    <property type="entry name" value="Histidine kinase-like ATPase, C-terminal domain"/>
    <property type="match status" value="1"/>
</dbReference>
<dbReference type="RefSeq" id="WP_179420253.1">
    <property type="nucleotide sequence ID" value="NZ_JACCAB010000001.1"/>
</dbReference>
<dbReference type="Pfam" id="PF07730">
    <property type="entry name" value="HisKA_3"/>
    <property type="match status" value="1"/>
</dbReference>
<feature type="domain" description="GAF" evidence="4">
    <location>
        <begin position="227"/>
        <end position="384"/>
    </location>
</feature>
<dbReference type="SMART" id="SM00065">
    <property type="entry name" value="GAF"/>
    <property type="match status" value="2"/>
</dbReference>
<evidence type="ECO:0000313" key="6">
    <source>
        <dbReference type="Proteomes" id="UP000573599"/>
    </source>
</evidence>
<dbReference type="EMBL" id="JACCAB010000001">
    <property type="protein sequence ID" value="NYG05659.1"/>
    <property type="molecule type" value="Genomic_DNA"/>
</dbReference>
<organism evidence="5 6">
    <name type="scientific">Pedococcus badiiscoriae</name>
    <dbReference type="NCBI Taxonomy" id="642776"/>
    <lineage>
        <taxon>Bacteria</taxon>
        <taxon>Bacillati</taxon>
        <taxon>Actinomycetota</taxon>
        <taxon>Actinomycetes</taxon>
        <taxon>Micrococcales</taxon>
        <taxon>Intrasporangiaceae</taxon>
        <taxon>Pedococcus</taxon>
    </lineage>
</organism>
<feature type="domain" description="GAF" evidence="4">
    <location>
        <begin position="58"/>
        <end position="206"/>
    </location>
</feature>
<dbReference type="InterPro" id="IPR029016">
    <property type="entry name" value="GAF-like_dom_sf"/>
</dbReference>
<dbReference type="Proteomes" id="UP000573599">
    <property type="component" value="Unassembled WGS sequence"/>
</dbReference>
<dbReference type="PANTHER" id="PTHR24421">
    <property type="entry name" value="NITRATE/NITRITE SENSOR PROTEIN NARX-RELATED"/>
    <property type="match status" value="1"/>
</dbReference>
<keyword evidence="3" id="KW-0902">Two-component regulatory system</keyword>
<dbReference type="InterPro" id="IPR011712">
    <property type="entry name" value="Sig_transdc_His_kin_sub3_dim/P"/>
</dbReference>
<evidence type="ECO:0000313" key="5">
    <source>
        <dbReference type="EMBL" id="NYG05659.1"/>
    </source>
</evidence>
<dbReference type="PANTHER" id="PTHR24421:SF56">
    <property type="entry name" value="OXYGEN SENSOR HISTIDINE KINASE RESPONSE REGULATOR DOST"/>
    <property type="match status" value="1"/>
</dbReference>
<evidence type="ECO:0000256" key="1">
    <source>
        <dbReference type="ARBA" id="ARBA00022679"/>
    </source>
</evidence>
<keyword evidence="2 5" id="KW-0418">Kinase</keyword>
<comment type="caution">
    <text evidence="5">The sequence shown here is derived from an EMBL/GenBank/DDBJ whole genome shotgun (WGS) entry which is preliminary data.</text>
</comment>
<dbReference type="Gene3D" id="1.20.5.1930">
    <property type="match status" value="1"/>
</dbReference>